<feature type="domain" description="EamA" evidence="9">
    <location>
        <begin position="14"/>
        <end position="145"/>
    </location>
</feature>
<protein>
    <recommendedName>
        <fullName evidence="7">Threonine/homoserine exporter RhtA</fullName>
    </recommendedName>
</protein>
<evidence type="ECO:0000256" key="6">
    <source>
        <dbReference type="ARBA" id="ARBA00023136"/>
    </source>
</evidence>
<dbReference type="InterPro" id="IPR000620">
    <property type="entry name" value="EamA_dom"/>
</dbReference>
<feature type="transmembrane region" description="Helical" evidence="8">
    <location>
        <begin position="190"/>
        <end position="208"/>
    </location>
</feature>
<comment type="subcellular location">
    <subcellularLocation>
        <location evidence="1">Cell membrane</location>
        <topology evidence="1">Multi-pass membrane protein</topology>
    </subcellularLocation>
</comment>
<feature type="domain" description="EamA" evidence="9">
    <location>
        <begin position="160"/>
        <end position="299"/>
    </location>
</feature>
<evidence type="ECO:0000256" key="7">
    <source>
        <dbReference type="ARBA" id="ARBA00040595"/>
    </source>
</evidence>
<dbReference type="EMBL" id="RSMR01000037">
    <property type="protein sequence ID" value="MIK94427.1"/>
    <property type="molecule type" value="Genomic_DNA"/>
</dbReference>
<feature type="transmembrane region" description="Helical" evidence="8">
    <location>
        <begin position="133"/>
        <end position="152"/>
    </location>
</feature>
<dbReference type="InterPro" id="IPR050638">
    <property type="entry name" value="AA-Vitamin_Transporters"/>
</dbReference>
<evidence type="ECO:0000313" key="11">
    <source>
        <dbReference type="EMBL" id="MIK94427.1"/>
    </source>
</evidence>
<dbReference type="Proteomes" id="UP000885283">
    <property type="component" value="Unassembled WGS sequence"/>
</dbReference>
<keyword evidence="4 8" id="KW-0812">Transmembrane</keyword>
<feature type="transmembrane region" description="Helical" evidence="8">
    <location>
        <begin position="258"/>
        <end position="277"/>
    </location>
</feature>
<dbReference type="SUPFAM" id="SSF103481">
    <property type="entry name" value="Multidrug resistance efflux transporter EmrE"/>
    <property type="match status" value="2"/>
</dbReference>
<keyword evidence="6 8" id="KW-0472">Membrane</keyword>
<evidence type="ECO:0000259" key="9">
    <source>
        <dbReference type="Pfam" id="PF00892"/>
    </source>
</evidence>
<dbReference type="EMBL" id="AAACVH010000034">
    <property type="protein sequence ID" value="EAA8666956.1"/>
    <property type="molecule type" value="Genomic_DNA"/>
</dbReference>
<feature type="transmembrane region" description="Helical" evidence="8">
    <location>
        <begin position="228"/>
        <end position="246"/>
    </location>
</feature>
<organism evidence="11">
    <name type="scientific">Salmonella enterica</name>
    <name type="common">Salmonella choleraesuis</name>
    <dbReference type="NCBI Taxonomy" id="28901"/>
    <lineage>
        <taxon>Bacteria</taxon>
        <taxon>Pseudomonadati</taxon>
        <taxon>Pseudomonadota</taxon>
        <taxon>Gammaproteobacteria</taxon>
        <taxon>Enterobacterales</taxon>
        <taxon>Enterobacteriaceae</taxon>
        <taxon>Salmonella</taxon>
    </lineage>
</organism>
<proteinExistence type="inferred from homology"/>
<keyword evidence="5 8" id="KW-1133">Transmembrane helix</keyword>
<sequence length="311" mass="34951">MNHMKKDISIINIYLKLVFVAFFWGASAIAGKIALQYSTPAMVIFLRFFIATIIMVPVLLLKKESVNIELRSHIKSAIISLAGVSFCYYLYFNGLNLSSAFNAGVIEATTPLVTILFTFLLNMERINSYQISGLFLAYLGVLITITKGNWNILFTSDYNTGDILLLLSTFCFGAYNILTKRWQINIPPNVFMFYFFLYGCLTLSPWLIYTGWGSFYNELNKMINPVPFLAEVFMALCGSVMAYLFFNEGIARIGVSKTSSFINLVPLITAFLSVYFLGELANVYQWGGAAIILSGIFLSNKLVVKQAFEHS</sequence>
<dbReference type="GO" id="GO:0005886">
    <property type="term" value="C:plasma membrane"/>
    <property type="evidence" value="ECO:0007669"/>
    <property type="project" value="UniProtKB-SubCell"/>
</dbReference>
<comment type="caution">
    <text evidence="11">The sequence shown here is derived from an EMBL/GenBank/DDBJ whole genome shotgun (WGS) entry which is preliminary data.</text>
</comment>
<feature type="transmembrane region" description="Helical" evidence="8">
    <location>
        <begin position="103"/>
        <end position="121"/>
    </location>
</feature>
<dbReference type="InterPro" id="IPR037185">
    <property type="entry name" value="EmrE-like"/>
</dbReference>
<evidence type="ECO:0000256" key="4">
    <source>
        <dbReference type="ARBA" id="ARBA00022692"/>
    </source>
</evidence>
<feature type="transmembrane region" description="Helical" evidence="8">
    <location>
        <begin position="283"/>
        <end position="304"/>
    </location>
</feature>
<dbReference type="Pfam" id="PF00892">
    <property type="entry name" value="EamA"/>
    <property type="match status" value="2"/>
</dbReference>
<feature type="transmembrane region" description="Helical" evidence="8">
    <location>
        <begin position="12"/>
        <end position="35"/>
    </location>
</feature>
<dbReference type="AlphaFoldDB" id="A0A3R0CMH3"/>
<feature type="transmembrane region" description="Helical" evidence="8">
    <location>
        <begin position="73"/>
        <end position="91"/>
    </location>
</feature>
<dbReference type="PANTHER" id="PTHR32322:SF18">
    <property type="entry name" value="S-ADENOSYLMETHIONINE_S-ADENOSYLHOMOCYSTEINE TRANSPORTER"/>
    <property type="match status" value="1"/>
</dbReference>
<dbReference type="PANTHER" id="PTHR32322">
    <property type="entry name" value="INNER MEMBRANE TRANSPORTER"/>
    <property type="match status" value="1"/>
</dbReference>
<evidence type="ECO:0000256" key="5">
    <source>
        <dbReference type="ARBA" id="ARBA00022989"/>
    </source>
</evidence>
<name>A0A3R0CMH3_SALER</name>
<evidence type="ECO:0000256" key="8">
    <source>
        <dbReference type="SAM" id="Phobius"/>
    </source>
</evidence>
<keyword evidence="3" id="KW-1003">Cell membrane</keyword>
<accession>A0A3R0CMH3</accession>
<evidence type="ECO:0000256" key="2">
    <source>
        <dbReference type="ARBA" id="ARBA00009853"/>
    </source>
</evidence>
<feature type="transmembrane region" description="Helical" evidence="8">
    <location>
        <begin position="41"/>
        <end position="61"/>
    </location>
</feature>
<comment type="similarity">
    <text evidence="2">Belongs to the drug/metabolite transporter (DMT) superfamily. 10 TMS drug/metabolite exporter (DME) (TC 2.A.7.3) family.</text>
</comment>
<evidence type="ECO:0000256" key="1">
    <source>
        <dbReference type="ARBA" id="ARBA00004651"/>
    </source>
</evidence>
<evidence type="ECO:0000313" key="10">
    <source>
        <dbReference type="EMBL" id="EAA8666956.1"/>
    </source>
</evidence>
<reference evidence="11" key="1">
    <citation type="submission" date="2018-08" db="EMBL/GenBank/DDBJ databases">
        <authorList>
            <consortium name="GenomeTrakr network: Whole genome sequencing for foodborne pathogen traceback"/>
        </authorList>
    </citation>
    <scope>NUCLEOTIDE SEQUENCE [LARGE SCALE GENOMIC DNA]</scope>
    <source>
        <strain evidence="11">FLUFL-1338</strain>
        <strain evidence="10">FLUFL-367</strain>
    </source>
</reference>
<gene>
    <name evidence="11" type="ORF">KO51_23720</name>
    <name evidence="10" type="ORF">NL99_18640</name>
</gene>
<evidence type="ECO:0000256" key="3">
    <source>
        <dbReference type="ARBA" id="ARBA00022475"/>
    </source>
</evidence>
<dbReference type="Proteomes" id="UP000839834">
    <property type="component" value="Unassembled WGS sequence"/>
</dbReference>
<feature type="transmembrane region" description="Helical" evidence="8">
    <location>
        <begin position="158"/>
        <end position="178"/>
    </location>
</feature>